<protein>
    <submittedName>
        <fullName evidence="2">Uncharacterized protein</fullName>
    </submittedName>
</protein>
<dbReference type="AlphaFoldDB" id="A0A8B6DCE8"/>
<evidence type="ECO:0000256" key="1">
    <source>
        <dbReference type="SAM" id="Phobius"/>
    </source>
</evidence>
<sequence length="235" mass="26136">MCGVFALTKDQKTFQIRSDGQHVNPPCSLYLAGVNYINNNYSLSGMCFKTSDIALPCGNNDTLILRGWNLDISLKDQSILLYANQSMLITEKILRCNKNQDFTMTYEFCQEKVSMFEILFYSPNNPSSVLPTITVHSRVLMGPTYPALSLHDMETMKIQMVGCKTCKVTAHQMDLDFLDIVIVIVNNDNKNNKDDETSSGSVDLNILLPSLFGSIATVAVAVVGVWRCRKGKAGK</sequence>
<gene>
    <name evidence="2" type="ORF">MGAL_10B013281</name>
</gene>
<feature type="transmembrane region" description="Helical" evidence="1">
    <location>
        <begin position="206"/>
        <end position="226"/>
    </location>
</feature>
<evidence type="ECO:0000313" key="3">
    <source>
        <dbReference type="Proteomes" id="UP000596742"/>
    </source>
</evidence>
<keyword evidence="1" id="KW-1133">Transmembrane helix</keyword>
<keyword evidence="1" id="KW-0812">Transmembrane</keyword>
<dbReference type="Proteomes" id="UP000596742">
    <property type="component" value="Unassembled WGS sequence"/>
</dbReference>
<keyword evidence="3" id="KW-1185">Reference proteome</keyword>
<dbReference type="OrthoDB" id="6090826at2759"/>
<evidence type="ECO:0000313" key="2">
    <source>
        <dbReference type="EMBL" id="VDI18101.1"/>
    </source>
</evidence>
<proteinExistence type="predicted"/>
<accession>A0A8B6DCE8</accession>
<organism evidence="2 3">
    <name type="scientific">Mytilus galloprovincialis</name>
    <name type="common">Mediterranean mussel</name>
    <dbReference type="NCBI Taxonomy" id="29158"/>
    <lineage>
        <taxon>Eukaryota</taxon>
        <taxon>Metazoa</taxon>
        <taxon>Spiralia</taxon>
        <taxon>Lophotrochozoa</taxon>
        <taxon>Mollusca</taxon>
        <taxon>Bivalvia</taxon>
        <taxon>Autobranchia</taxon>
        <taxon>Pteriomorphia</taxon>
        <taxon>Mytilida</taxon>
        <taxon>Mytiloidea</taxon>
        <taxon>Mytilidae</taxon>
        <taxon>Mytilinae</taxon>
        <taxon>Mytilus</taxon>
    </lineage>
</organism>
<keyword evidence="1" id="KW-0472">Membrane</keyword>
<name>A0A8B6DCE8_MYTGA</name>
<reference evidence="2" key="1">
    <citation type="submission" date="2018-11" db="EMBL/GenBank/DDBJ databases">
        <authorList>
            <person name="Alioto T."/>
            <person name="Alioto T."/>
        </authorList>
    </citation>
    <scope>NUCLEOTIDE SEQUENCE</scope>
</reference>
<comment type="caution">
    <text evidence="2">The sequence shown here is derived from an EMBL/GenBank/DDBJ whole genome shotgun (WGS) entry which is preliminary data.</text>
</comment>
<dbReference type="EMBL" id="UYJE01003293">
    <property type="protein sequence ID" value="VDI18101.1"/>
    <property type="molecule type" value="Genomic_DNA"/>
</dbReference>